<comment type="caution">
    <text evidence="1">The sequence shown here is derived from an EMBL/GenBank/DDBJ whole genome shotgun (WGS) entry which is preliminary data.</text>
</comment>
<dbReference type="Proteomes" id="UP000654401">
    <property type="component" value="Unassembled WGS sequence"/>
</dbReference>
<protein>
    <submittedName>
        <fullName evidence="1">Uncharacterized protein</fullName>
    </submittedName>
</protein>
<proteinExistence type="predicted"/>
<dbReference type="EMBL" id="JACNFK010000024">
    <property type="protein sequence ID" value="MBC8519630.1"/>
    <property type="molecule type" value="Genomic_DNA"/>
</dbReference>
<reference evidence="1 2" key="1">
    <citation type="submission" date="2020-08" db="EMBL/GenBank/DDBJ databases">
        <title>Bridging the membrane lipid divide: bacteria of the FCB group superphylum have the potential to synthesize archaeal ether lipids.</title>
        <authorList>
            <person name="Villanueva L."/>
            <person name="Von Meijenfeldt F.A.B."/>
            <person name="Westbye A.B."/>
            <person name="Yadav S."/>
            <person name="Hopmans E.C."/>
            <person name="Dutilh B.E."/>
            <person name="Sinninghe Damste J.S."/>
        </authorList>
    </citation>
    <scope>NUCLEOTIDE SEQUENCE [LARGE SCALE GENOMIC DNA]</scope>
    <source>
        <strain evidence="1">NIOZ-UU100</strain>
    </source>
</reference>
<dbReference type="InterPro" id="IPR039261">
    <property type="entry name" value="FNR_nucleotide-bd"/>
</dbReference>
<organism evidence="1 2">
    <name type="scientific">Candidatus Thiopontia autotrophica</name>
    <dbReference type="NCBI Taxonomy" id="2841688"/>
    <lineage>
        <taxon>Bacteria</taxon>
        <taxon>Pseudomonadati</taxon>
        <taxon>Pseudomonadota</taxon>
        <taxon>Gammaproteobacteria</taxon>
        <taxon>Candidatus Thiopontia</taxon>
    </lineage>
</organism>
<dbReference type="PRINTS" id="PR00410">
    <property type="entry name" value="PHEHYDRXLASE"/>
</dbReference>
<dbReference type="AlphaFoldDB" id="A0A8J6TVU9"/>
<accession>A0A8J6TVU9</accession>
<gene>
    <name evidence="1" type="ORF">H8D24_04385</name>
</gene>
<dbReference type="Gene3D" id="3.40.50.80">
    <property type="entry name" value="Nucleotide-binding domain of ferredoxin-NADP reductase (FNR) module"/>
    <property type="match status" value="1"/>
</dbReference>
<evidence type="ECO:0000313" key="2">
    <source>
        <dbReference type="Proteomes" id="UP000654401"/>
    </source>
</evidence>
<name>A0A8J6TVU9_9GAMM</name>
<dbReference type="SUPFAM" id="SSF52343">
    <property type="entry name" value="Ferredoxin reductase-like, C-terminal NADP-linked domain"/>
    <property type="match status" value="1"/>
</dbReference>
<sequence>MKNRETVTIEGPQGIFLLDEKSDRHQLFIAWESGFGPISSLIQHFISLDMENPLSFYWLSREEPYLHNHARSWGSVLEPFHYQWIEPITSDPKALATQLIQQLQQDVPIESCDFYIAAPAPLLITLSEQLLELGLGETQLHGSPL</sequence>
<evidence type="ECO:0000313" key="1">
    <source>
        <dbReference type="EMBL" id="MBC8519630.1"/>
    </source>
</evidence>